<comment type="similarity">
    <text evidence="7">Belongs to the gmhB family.</text>
</comment>
<comment type="caution">
    <text evidence="11">The sequence shown here is derived from an EMBL/GenBank/DDBJ whole genome shotgun (WGS) entry which is preliminary data.</text>
</comment>
<evidence type="ECO:0000256" key="7">
    <source>
        <dbReference type="PIRNR" id="PIRNR004682"/>
    </source>
</evidence>
<dbReference type="PANTHER" id="PTHR42891:SF1">
    <property type="entry name" value="D-GLYCERO-BETA-D-MANNO-HEPTOSE-1,7-BISPHOSPHATE 7-PHOSPHATASE"/>
    <property type="match status" value="1"/>
</dbReference>
<keyword evidence="10" id="KW-0460">Magnesium</keyword>
<dbReference type="RefSeq" id="WP_276638223.1">
    <property type="nucleotide sequence ID" value="NZ_CATVVQ010000017.1"/>
</dbReference>
<dbReference type="AlphaFoldDB" id="A0A930B8Q5"/>
<evidence type="ECO:0000256" key="2">
    <source>
        <dbReference type="ARBA" id="ARBA00022490"/>
    </source>
</evidence>
<organism evidence="11 12">
    <name type="scientific">Dialister invisus</name>
    <dbReference type="NCBI Taxonomy" id="218538"/>
    <lineage>
        <taxon>Bacteria</taxon>
        <taxon>Bacillati</taxon>
        <taxon>Bacillota</taxon>
        <taxon>Negativicutes</taxon>
        <taxon>Veillonellales</taxon>
        <taxon>Veillonellaceae</taxon>
        <taxon>Dialister</taxon>
    </lineage>
</organism>
<dbReference type="CDD" id="cd07503">
    <property type="entry name" value="HAD_HisB-N"/>
    <property type="match status" value="1"/>
</dbReference>
<gene>
    <name evidence="11" type="ORF">HXL70_00305</name>
</gene>
<feature type="site" description="Stabilizes the phosphoryl group" evidence="9">
    <location>
        <position position="53"/>
    </location>
</feature>
<dbReference type="GO" id="GO:0046872">
    <property type="term" value="F:metal ion binding"/>
    <property type="evidence" value="ECO:0007669"/>
    <property type="project" value="UniProtKB-KW"/>
</dbReference>
<dbReference type="InterPro" id="IPR004446">
    <property type="entry name" value="Heptose_bisP_phosphatase"/>
</dbReference>
<accession>A0A930B8Q5</accession>
<feature type="binding site" evidence="10">
    <location>
        <position position="13"/>
    </location>
    <ligand>
        <name>Mg(2+)</name>
        <dbReference type="ChEBI" id="CHEBI:18420"/>
    </ligand>
</feature>
<dbReference type="InterPro" id="IPR006543">
    <property type="entry name" value="Histidinol-phos"/>
</dbReference>
<evidence type="ECO:0000313" key="12">
    <source>
        <dbReference type="Proteomes" id="UP000757890"/>
    </source>
</evidence>
<feature type="binding site" evidence="10">
    <location>
        <position position="107"/>
    </location>
    <ligand>
        <name>Zn(2+)</name>
        <dbReference type="ChEBI" id="CHEBI:29105"/>
    </ligand>
</feature>
<dbReference type="Gene3D" id="3.40.50.1000">
    <property type="entry name" value="HAD superfamily/HAD-like"/>
    <property type="match status" value="1"/>
</dbReference>
<dbReference type="PIRSF" id="PIRSF004682">
    <property type="entry name" value="GmhB"/>
    <property type="match status" value="1"/>
</dbReference>
<evidence type="ECO:0000256" key="9">
    <source>
        <dbReference type="PIRSR" id="PIRSR004682-3"/>
    </source>
</evidence>
<evidence type="ECO:0000256" key="4">
    <source>
        <dbReference type="ARBA" id="ARBA00022801"/>
    </source>
</evidence>
<dbReference type="InterPro" id="IPR006549">
    <property type="entry name" value="HAD-SF_hydro_IIIA"/>
</dbReference>
<proteinExistence type="inferred from homology"/>
<dbReference type="NCBIfam" id="TIGR01656">
    <property type="entry name" value="Histidinol-ppas"/>
    <property type="match status" value="1"/>
</dbReference>
<comment type="cofactor">
    <cofactor evidence="10">
        <name>Zn(2+)</name>
        <dbReference type="ChEBI" id="CHEBI:29105"/>
    </cofactor>
</comment>
<dbReference type="Proteomes" id="UP000757890">
    <property type="component" value="Unassembled WGS sequence"/>
</dbReference>
<keyword evidence="5 7" id="KW-0119">Carbohydrate metabolism</keyword>
<dbReference type="EMBL" id="JABZMK010000001">
    <property type="protein sequence ID" value="MBF1128485.1"/>
    <property type="molecule type" value="Genomic_DNA"/>
</dbReference>
<sequence length="171" mass="19716">MRIGKKAILFDRDGVLNIDSGYVYRYENIRWIDGAREAVARLTEEGWLLFVVTNQSGVARGFYTEKDVMKLHKQMNKEFRKYGGNITEFFFCPHLNGTKISRYNVDCDCRKPKPGMILQAINKYGLIKENTFLVGDSRRDIEAAARAGIKGFLFEGDNLNLFLKNIFREKG</sequence>
<feature type="site" description="Stabilizes the phosphoryl group" evidence="9">
    <location>
        <position position="111"/>
    </location>
</feature>
<comment type="cofactor">
    <cofactor evidence="10">
        <name>Mg(2+)</name>
        <dbReference type="ChEBI" id="CHEBI:18420"/>
    </cofactor>
</comment>
<feature type="binding site" evidence="10">
    <location>
        <position position="109"/>
    </location>
    <ligand>
        <name>Zn(2+)</name>
        <dbReference type="ChEBI" id="CHEBI:29105"/>
    </ligand>
</feature>
<feature type="active site" description="Nucleophile" evidence="8">
    <location>
        <position position="11"/>
    </location>
</feature>
<evidence type="ECO:0000256" key="10">
    <source>
        <dbReference type="PIRSR" id="PIRSR004682-4"/>
    </source>
</evidence>
<keyword evidence="10" id="KW-0862">Zinc</keyword>
<evidence type="ECO:0000256" key="6">
    <source>
        <dbReference type="ARBA" id="ARBA00031828"/>
    </source>
</evidence>
<keyword evidence="3 10" id="KW-0479">Metal-binding</keyword>
<comment type="subcellular location">
    <subcellularLocation>
        <location evidence="1 7">Cytoplasm</location>
    </subcellularLocation>
</comment>
<dbReference type="GO" id="GO:0005737">
    <property type="term" value="C:cytoplasm"/>
    <property type="evidence" value="ECO:0007669"/>
    <property type="project" value="UniProtKB-SubCell"/>
</dbReference>
<evidence type="ECO:0000256" key="5">
    <source>
        <dbReference type="ARBA" id="ARBA00023277"/>
    </source>
</evidence>
<dbReference type="SUPFAM" id="SSF56784">
    <property type="entry name" value="HAD-like"/>
    <property type="match status" value="1"/>
</dbReference>
<dbReference type="Pfam" id="PF13242">
    <property type="entry name" value="Hydrolase_like"/>
    <property type="match status" value="1"/>
</dbReference>
<evidence type="ECO:0000256" key="3">
    <source>
        <dbReference type="ARBA" id="ARBA00022723"/>
    </source>
</evidence>
<keyword evidence="2 7" id="KW-0963">Cytoplasm</keyword>
<protein>
    <recommendedName>
        <fullName evidence="6 7">D,D-heptose 1,7-bisphosphate phosphatase</fullName>
        <ecNumber evidence="7">3.1.3.-</ecNumber>
    </recommendedName>
</protein>
<feature type="binding site" evidence="10">
    <location>
        <position position="94"/>
    </location>
    <ligand>
        <name>Zn(2+)</name>
        <dbReference type="ChEBI" id="CHEBI:29105"/>
    </ligand>
</feature>
<dbReference type="GO" id="GO:0016791">
    <property type="term" value="F:phosphatase activity"/>
    <property type="evidence" value="ECO:0007669"/>
    <property type="project" value="InterPro"/>
</dbReference>
<feature type="binding site" evidence="10">
    <location>
        <position position="136"/>
    </location>
    <ligand>
        <name>Mg(2+)</name>
        <dbReference type="ChEBI" id="CHEBI:18420"/>
    </ligand>
</feature>
<dbReference type="NCBIfam" id="TIGR01662">
    <property type="entry name" value="HAD-SF-IIIA"/>
    <property type="match status" value="1"/>
</dbReference>
<feature type="site" description="Contributes to substrate recognition" evidence="9">
    <location>
        <position position="110"/>
    </location>
</feature>
<dbReference type="InterPro" id="IPR023214">
    <property type="entry name" value="HAD_sf"/>
</dbReference>
<evidence type="ECO:0000256" key="8">
    <source>
        <dbReference type="PIRSR" id="PIRSR004682-1"/>
    </source>
</evidence>
<dbReference type="PANTHER" id="PTHR42891">
    <property type="entry name" value="D-GLYCERO-BETA-D-MANNO-HEPTOSE-1,7-BISPHOSPHATE 7-PHOSPHATASE"/>
    <property type="match status" value="1"/>
</dbReference>
<dbReference type="InterPro" id="IPR036412">
    <property type="entry name" value="HAD-like_sf"/>
</dbReference>
<dbReference type="GO" id="GO:0005975">
    <property type="term" value="P:carbohydrate metabolic process"/>
    <property type="evidence" value="ECO:0007669"/>
    <property type="project" value="InterPro"/>
</dbReference>
<evidence type="ECO:0000313" key="11">
    <source>
        <dbReference type="EMBL" id="MBF1128485.1"/>
    </source>
</evidence>
<feature type="binding site" evidence="10">
    <location>
        <position position="92"/>
    </location>
    <ligand>
        <name>Zn(2+)</name>
        <dbReference type="ChEBI" id="CHEBI:29105"/>
    </ligand>
</feature>
<dbReference type="EC" id="3.1.3.-" evidence="7"/>
<evidence type="ECO:0000256" key="1">
    <source>
        <dbReference type="ARBA" id="ARBA00004496"/>
    </source>
</evidence>
<feature type="active site" description="Proton donor" evidence="8">
    <location>
        <position position="13"/>
    </location>
</feature>
<feature type="binding site" evidence="10">
    <location>
        <position position="11"/>
    </location>
    <ligand>
        <name>Mg(2+)</name>
        <dbReference type="ChEBI" id="CHEBI:18420"/>
    </ligand>
</feature>
<keyword evidence="4 7" id="KW-0378">Hydrolase</keyword>
<reference evidence="11" key="1">
    <citation type="submission" date="2020-04" db="EMBL/GenBank/DDBJ databases">
        <title>Deep metagenomics examines the oral microbiome during advanced dental caries in children, revealing novel taxa and co-occurrences with host molecules.</title>
        <authorList>
            <person name="Baker J.L."/>
            <person name="Morton J.T."/>
            <person name="Dinis M."/>
            <person name="Alvarez R."/>
            <person name="Tran N.C."/>
            <person name="Knight R."/>
            <person name="Edlund A."/>
        </authorList>
    </citation>
    <scope>NUCLEOTIDE SEQUENCE</scope>
    <source>
        <strain evidence="11">JCVI_32_bin.14</strain>
    </source>
</reference>
<name>A0A930B8Q5_9FIRM</name>